<sequence length="183" mass="20432">MNEWLRYERSLMVKEETGRSTYVGVDNPPSICFFTALNTDGGVASCDVSDDSLIVALGRPVWDVRFCSRGYYYCTGGADKTATVWSTDRVHPLRIFPDCYGHVTCIDYHPNCNYIAGGSDDRYVRLWDVLTGTCVRAFGGHKAGIRGIKISPCGRYIVTPTPPRGGNSRIPLHHGHNFVHTRR</sequence>
<dbReference type="Pfam" id="PF00400">
    <property type="entry name" value="WD40"/>
    <property type="match status" value="3"/>
</dbReference>
<comment type="caution">
    <text evidence="4">The sequence shown here is derived from an EMBL/GenBank/DDBJ whole genome shotgun (WGS) entry which is preliminary data.</text>
</comment>
<dbReference type="PANTHER" id="PTHR19879">
    <property type="entry name" value="TRANSCRIPTION INITIATION FACTOR TFIID"/>
    <property type="match status" value="1"/>
</dbReference>
<reference evidence="4" key="1">
    <citation type="submission" date="2023-06" db="EMBL/GenBank/DDBJ databases">
        <authorList>
            <person name="Delattre M."/>
        </authorList>
    </citation>
    <scope>NUCLEOTIDE SEQUENCE</scope>
    <source>
        <strain evidence="4">AF72</strain>
    </source>
</reference>
<dbReference type="AlphaFoldDB" id="A0AA36D0L6"/>
<keyword evidence="1 3" id="KW-0853">WD repeat</keyword>
<evidence type="ECO:0000256" key="3">
    <source>
        <dbReference type="PROSITE-ProRule" id="PRU00221"/>
    </source>
</evidence>
<dbReference type="PROSITE" id="PS00678">
    <property type="entry name" value="WD_REPEATS_1"/>
    <property type="match status" value="1"/>
</dbReference>
<evidence type="ECO:0000256" key="1">
    <source>
        <dbReference type="ARBA" id="ARBA00022574"/>
    </source>
</evidence>
<dbReference type="Gene3D" id="2.130.10.10">
    <property type="entry name" value="YVTN repeat-like/Quinoprotein amine dehydrogenase"/>
    <property type="match status" value="1"/>
</dbReference>
<proteinExistence type="predicted"/>
<protein>
    <submittedName>
        <fullName evidence="4">Uncharacterized protein</fullName>
    </submittedName>
</protein>
<dbReference type="SMART" id="SM00320">
    <property type="entry name" value="WD40"/>
    <property type="match status" value="3"/>
</dbReference>
<keyword evidence="5" id="KW-1185">Reference proteome</keyword>
<dbReference type="GO" id="GO:0016251">
    <property type="term" value="F:RNA polymerase II general transcription initiation factor activity"/>
    <property type="evidence" value="ECO:0007669"/>
    <property type="project" value="TreeGrafter"/>
</dbReference>
<name>A0AA36D0L6_9BILA</name>
<keyword evidence="2" id="KW-0677">Repeat</keyword>
<dbReference type="EMBL" id="CATQJA010002651">
    <property type="protein sequence ID" value="CAJ0577692.1"/>
    <property type="molecule type" value="Genomic_DNA"/>
</dbReference>
<evidence type="ECO:0000313" key="5">
    <source>
        <dbReference type="Proteomes" id="UP001177023"/>
    </source>
</evidence>
<evidence type="ECO:0000313" key="4">
    <source>
        <dbReference type="EMBL" id="CAJ0577692.1"/>
    </source>
</evidence>
<dbReference type="InterPro" id="IPR015943">
    <property type="entry name" value="WD40/YVTN_repeat-like_dom_sf"/>
</dbReference>
<dbReference type="Proteomes" id="UP001177023">
    <property type="component" value="Unassembled WGS sequence"/>
</dbReference>
<dbReference type="GO" id="GO:0005669">
    <property type="term" value="C:transcription factor TFIID complex"/>
    <property type="evidence" value="ECO:0007669"/>
    <property type="project" value="TreeGrafter"/>
</dbReference>
<dbReference type="InterPro" id="IPR019775">
    <property type="entry name" value="WD40_repeat_CS"/>
</dbReference>
<dbReference type="InterPro" id="IPR036322">
    <property type="entry name" value="WD40_repeat_dom_sf"/>
</dbReference>
<organism evidence="4 5">
    <name type="scientific">Mesorhabditis spiculigera</name>
    <dbReference type="NCBI Taxonomy" id="96644"/>
    <lineage>
        <taxon>Eukaryota</taxon>
        <taxon>Metazoa</taxon>
        <taxon>Ecdysozoa</taxon>
        <taxon>Nematoda</taxon>
        <taxon>Chromadorea</taxon>
        <taxon>Rhabditida</taxon>
        <taxon>Rhabditina</taxon>
        <taxon>Rhabditomorpha</taxon>
        <taxon>Rhabditoidea</taxon>
        <taxon>Rhabditidae</taxon>
        <taxon>Mesorhabditinae</taxon>
        <taxon>Mesorhabditis</taxon>
    </lineage>
</organism>
<dbReference type="GO" id="GO:0006367">
    <property type="term" value="P:transcription initiation at RNA polymerase II promoter"/>
    <property type="evidence" value="ECO:0007669"/>
    <property type="project" value="TreeGrafter"/>
</dbReference>
<dbReference type="PROSITE" id="PS50082">
    <property type="entry name" value="WD_REPEATS_2"/>
    <property type="match status" value="1"/>
</dbReference>
<feature type="repeat" description="WD" evidence="3">
    <location>
        <begin position="103"/>
        <end position="137"/>
    </location>
</feature>
<dbReference type="PANTHER" id="PTHR19879:SF1">
    <property type="entry name" value="CANNONBALL-RELATED"/>
    <property type="match status" value="1"/>
</dbReference>
<dbReference type="PROSITE" id="PS50294">
    <property type="entry name" value="WD_REPEATS_REGION"/>
    <property type="match status" value="1"/>
</dbReference>
<feature type="non-terminal residue" evidence="4">
    <location>
        <position position="1"/>
    </location>
</feature>
<evidence type="ECO:0000256" key="2">
    <source>
        <dbReference type="ARBA" id="ARBA00022737"/>
    </source>
</evidence>
<dbReference type="InterPro" id="IPR001680">
    <property type="entry name" value="WD40_rpt"/>
</dbReference>
<gene>
    <name evidence="4" type="ORF">MSPICULIGERA_LOCUS15960</name>
</gene>
<dbReference type="SUPFAM" id="SSF50978">
    <property type="entry name" value="WD40 repeat-like"/>
    <property type="match status" value="1"/>
</dbReference>
<accession>A0AA36D0L6</accession>